<reference evidence="1" key="1">
    <citation type="submission" date="2021-02" db="EMBL/GenBank/DDBJ databases">
        <authorList>
            <person name="Steward A R."/>
        </authorList>
    </citation>
    <scope>NUCLEOTIDE SEQUENCE</scope>
</reference>
<dbReference type="OrthoDB" id="411871at2759"/>
<name>A0A821MIJ4_9NEOP</name>
<gene>
    <name evidence="1" type="ORF">PMACD_LOCUS1694</name>
</gene>
<organism evidence="1 2">
    <name type="scientific">Pieris macdunnoughi</name>
    <dbReference type="NCBI Taxonomy" id="345717"/>
    <lineage>
        <taxon>Eukaryota</taxon>
        <taxon>Metazoa</taxon>
        <taxon>Ecdysozoa</taxon>
        <taxon>Arthropoda</taxon>
        <taxon>Hexapoda</taxon>
        <taxon>Insecta</taxon>
        <taxon>Pterygota</taxon>
        <taxon>Neoptera</taxon>
        <taxon>Endopterygota</taxon>
        <taxon>Lepidoptera</taxon>
        <taxon>Glossata</taxon>
        <taxon>Ditrysia</taxon>
        <taxon>Papilionoidea</taxon>
        <taxon>Pieridae</taxon>
        <taxon>Pierinae</taxon>
        <taxon>Pieris</taxon>
    </lineage>
</organism>
<accession>A0A821MIJ4</accession>
<sequence length="102" mass="11600">MVVTRKRKYDNPRLTMNKEPIIFTNKIRILGVEIDAALTFKGHIDNLYSKTISIYRQVSKVAKIGWGTAGRHCNPYTAVIEPSPVRRGCVGTSREKVLLKRN</sequence>
<dbReference type="Proteomes" id="UP000663880">
    <property type="component" value="Unassembled WGS sequence"/>
</dbReference>
<proteinExistence type="predicted"/>
<protein>
    <submittedName>
        <fullName evidence="1">Uncharacterized protein</fullName>
    </submittedName>
</protein>
<comment type="caution">
    <text evidence="1">The sequence shown here is derived from an EMBL/GenBank/DDBJ whole genome shotgun (WGS) entry which is preliminary data.</text>
</comment>
<dbReference type="AlphaFoldDB" id="A0A821MIJ4"/>
<keyword evidence="2" id="KW-1185">Reference proteome</keyword>
<evidence type="ECO:0000313" key="1">
    <source>
        <dbReference type="EMBL" id="CAF4768590.1"/>
    </source>
</evidence>
<evidence type="ECO:0000313" key="2">
    <source>
        <dbReference type="Proteomes" id="UP000663880"/>
    </source>
</evidence>
<dbReference type="EMBL" id="CAJOBZ010000003">
    <property type="protein sequence ID" value="CAF4768590.1"/>
    <property type="molecule type" value="Genomic_DNA"/>
</dbReference>